<feature type="compositionally biased region" description="Polar residues" evidence="1">
    <location>
        <begin position="1"/>
        <end position="11"/>
    </location>
</feature>
<dbReference type="Proteomes" id="UP001187415">
    <property type="component" value="Unassembled WGS sequence"/>
</dbReference>
<feature type="region of interest" description="Disordered" evidence="1">
    <location>
        <begin position="327"/>
        <end position="380"/>
    </location>
</feature>
<evidence type="ECO:0000313" key="2">
    <source>
        <dbReference type="EMBL" id="KAK2814634.1"/>
    </source>
</evidence>
<evidence type="ECO:0000256" key="1">
    <source>
        <dbReference type="SAM" id="MobiDB-lite"/>
    </source>
</evidence>
<accession>A0AA88IH35</accession>
<feature type="region of interest" description="Disordered" evidence="1">
    <location>
        <begin position="1"/>
        <end position="29"/>
    </location>
</feature>
<proteinExistence type="predicted"/>
<gene>
    <name evidence="2" type="ORF">Q5P01_001014</name>
</gene>
<comment type="caution">
    <text evidence="2">The sequence shown here is derived from an EMBL/GenBank/DDBJ whole genome shotgun (WGS) entry which is preliminary data.</text>
</comment>
<reference evidence="2" key="1">
    <citation type="submission" date="2023-07" db="EMBL/GenBank/DDBJ databases">
        <title>Chromosome-level Genome Assembly of Striped Snakehead (Channa striata).</title>
        <authorList>
            <person name="Liu H."/>
        </authorList>
    </citation>
    <scope>NUCLEOTIDE SEQUENCE</scope>
    <source>
        <strain evidence="2">Gz</strain>
        <tissue evidence="2">Muscle</tissue>
    </source>
</reference>
<feature type="region of interest" description="Disordered" evidence="1">
    <location>
        <begin position="184"/>
        <end position="217"/>
    </location>
</feature>
<organism evidence="2 3">
    <name type="scientific">Channa striata</name>
    <name type="common">Snakehead murrel</name>
    <name type="synonym">Ophicephalus striatus</name>
    <dbReference type="NCBI Taxonomy" id="64152"/>
    <lineage>
        <taxon>Eukaryota</taxon>
        <taxon>Metazoa</taxon>
        <taxon>Chordata</taxon>
        <taxon>Craniata</taxon>
        <taxon>Vertebrata</taxon>
        <taxon>Euteleostomi</taxon>
        <taxon>Actinopterygii</taxon>
        <taxon>Neopterygii</taxon>
        <taxon>Teleostei</taxon>
        <taxon>Neoteleostei</taxon>
        <taxon>Acanthomorphata</taxon>
        <taxon>Anabantaria</taxon>
        <taxon>Anabantiformes</taxon>
        <taxon>Channoidei</taxon>
        <taxon>Channidae</taxon>
        <taxon>Channa</taxon>
    </lineage>
</organism>
<dbReference type="Gene3D" id="3.40.50.150">
    <property type="entry name" value="Vaccinia Virus protein VP39"/>
    <property type="match status" value="1"/>
</dbReference>
<sequence>MSRSQSQSGETASKDSPRQRLMGGQRASRSLVLVERNVEDGRHRYQRVDRGARKSFTVSDVRLRGFKTTSTLGSRSFRPGRKASPPLAEHALSRRTSLSCSGVEHVFRRARHAGEQMSSAVHALSDRLETLRLPKKYEHSLRETLSPTPGIQALASSPSAERKALESILSSRLLAIAYAGRSPRDGTRRRLDADGSHGRRHSRRHQELGPCETGPTRPDVIFAGPPCEHYSSARTRAKTPRNLKLADSLVRKTVEIIEHFHAANPRLQFFVENPDTSMLWKRWVSHRLYGDVSRHYVSAFVAQMNGVRGRKTHRDVIRSRRKAFGIGCDDSRGSGSTTARTHQLQEKDPLMTNSLSKAPFAKGSALGSRWQARGSRQRGP</sequence>
<keyword evidence="3" id="KW-1185">Reference proteome</keyword>
<feature type="compositionally biased region" description="Basic and acidic residues" evidence="1">
    <location>
        <begin position="184"/>
        <end position="197"/>
    </location>
</feature>
<protein>
    <submittedName>
        <fullName evidence="2">Uncharacterized protein</fullName>
    </submittedName>
</protein>
<evidence type="ECO:0000313" key="3">
    <source>
        <dbReference type="Proteomes" id="UP001187415"/>
    </source>
</evidence>
<dbReference type="EMBL" id="JAUPFM010000031">
    <property type="protein sequence ID" value="KAK2814634.1"/>
    <property type="molecule type" value="Genomic_DNA"/>
</dbReference>
<feature type="compositionally biased region" description="Polar residues" evidence="1">
    <location>
        <begin position="333"/>
        <end position="342"/>
    </location>
</feature>
<dbReference type="AlphaFoldDB" id="A0AA88IH35"/>
<name>A0AA88IH35_CHASR</name>
<dbReference type="InterPro" id="IPR029063">
    <property type="entry name" value="SAM-dependent_MTases_sf"/>
</dbReference>